<feature type="region of interest" description="Disordered" evidence="2">
    <location>
        <begin position="1"/>
        <end position="48"/>
    </location>
</feature>
<accession>A0A4W5PJB1</accession>
<protein>
    <recommendedName>
        <fullName evidence="3">C2H2-type domain-containing protein</fullName>
    </recommendedName>
</protein>
<dbReference type="Ensembl" id="ENSHHUT00000062941.1">
    <property type="protein sequence ID" value="ENSHHUP00000060869.1"/>
    <property type="gene ID" value="ENSHHUG00000036085.1"/>
</dbReference>
<proteinExistence type="predicted"/>
<evidence type="ECO:0000256" key="2">
    <source>
        <dbReference type="SAM" id="MobiDB-lite"/>
    </source>
</evidence>
<dbReference type="AlphaFoldDB" id="A0A4W5PJB1"/>
<dbReference type="Proteomes" id="UP000314982">
    <property type="component" value="Unassembled WGS sequence"/>
</dbReference>
<evidence type="ECO:0000313" key="5">
    <source>
        <dbReference type="Proteomes" id="UP000314982"/>
    </source>
</evidence>
<sequence>MSRRKQAKPRSVKDVPAALDRKAARKERRAALEDGDHSVTSHDDRIGDDDLDDESIFTCDNCQQDFECLAKLTDHRTNHCPAGKTSYTH</sequence>
<keyword evidence="5" id="KW-1185">Reference proteome</keyword>
<dbReference type="GO" id="GO:0008270">
    <property type="term" value="F:zinc ion binding"/>
    <property type="evidence" value="ECO:0007669"/>
    <property type="project" value="UniProtKB-KW"/>
</dbReference>
<keyword evidence="1" id="KW-0863">Zinc-finger</keyword>
<dbReference type="InterPro" id="IPR013087">
    <property type="entry name" value="Znf_C2H2_type"/>
</dbReference>
<feature type="compositionally biased region" description="Basic and acidic residues" evidence="2">
    <location>
        <begin position="29"/>
        <end position="45"/>
    </location>
</feature>
<organism evidence="4 5">
    <name type="scientific">Hucho hucho</name>
    <name type="common">huchen</name>
    <dbReference type="NCBI Taxonomy" id="62062"/>
    <lineage>
        <taxon>Eukaryota</taxon>
        <taxon>Metazoa</taxon>
        <taxon>Chordata</taxon>
        <taxon>Craniata</taxon>
        <taxon>Vertebrata</taxon>
        <taxon>Euteleostomi</taxon>
        <taxon>Actinopterygii</taxon>
        <taxon>Neopterygii</taxon>
        <taxon>Teleostei</taxon>
        <taxon>Protacanthopterygii</taxon>
        <taxon>Salmoniformes</taxon>
        <taxon>Salmonidae</taxon>
        <taxon>Salmoninae</taxon>
        <taxon>Hucho</taxon>
    </lineage>
</organism>
<evidence type="ECO:0000256" key="1">
    <source>
        <dbReference type="PROSITE-ProRule" id="PRU00042"/>
    </source>
</evidence>
<dbReference type="PROSITE" id="PS00028">
    <property type="entry name" value="ZINC_FINGER_C2H2_1"/>
    <property type="match status" value="1"/>
</dbReference>
<reference evidence="5" key="1">
    <citation type="submission" date="2018-06" db="EMBL/GenBank/DDBJ databases">
        <title>Genome assembly of Danube salmon.</title>
        <authorList>
            <person name="Macqueen D.J."/>
            <person name="Gundappa M.K."/>
        </authorList>
    </citation>
    <scope>NUCLEOTIDE SEQUENCE [LARGE SCALE GENOMIC DNA]</scope>
</reference>
<feature type="compositionally biased region" description="Basic residues" evidence="2">
    <location>
        <begin position="1"/>
        <end position="10"/>
    </location>
</feature>
<keyword evidence="1" id="KW-0862">Zinc</keyword>
<evidence type="ECO:0000259" key="3">
    <source>
        <dbReference type="PROSITE" id="PS50157"/>
    </source>
</evidence>
<reference evidence="4" key="2">
    <citation type="submission" date="2025-08" db="UniProtKB">
        <authorList>
            <consortium name="Ensembl"/>
        </authorList>
    </citation>
    <scope>IDENTIFICATION</scope>
</reference>
<keyword evidence="1" id="KW-0479">Metal-binding</keyword>
<dbReference type="PROSITE" id="PS50157">
    <property type="entry name" value="ZINC_FINGER_C2H2_2"/>
    <property type="match status" value="1"/>
</dbReference>
<feature type="domain" description="C2H2-type" evidence="3">
    <location>
        <begin position="57"/>
        <end position="79"/>
    </location>
</feature>
<reference evidence="4" key="3">
    <citation type="submission" date="2025-09" db="UniProtKB">
        <authorList>
            <consortium name="Ensembl"/>
        </authorList>
    </citation>
    <scope>IDENTIFICATION</scope>
</reference>
<evidence type="ECO:0000313" key="4">
    <source>
        <dbReference type="Ensembl" id="ENSHHUP00000060869.1"/>
    </source>
</evidence>
<name>A0A4W5PJB1_9TELE</name>